<feature type="compositionally biased region" description="Acidic residues" evidence="11">
    <location>
        <begin position="710"/>
        <end position="735"/>
    </location>
</feature>
<evidence type="ECO:0000256" key="8">
    <source>
        <dbReference type="ARBA" id="ARBA00022884"/>
    </source>
</evidence>
<feature type="binding site" evidence="10">
    <location>
        <position position="229"/>
    </location>
    <ligand>
        <name>S-adenosyl-L-methionine</name>
        <dbReference type="ChEBI" id="CHEBI:59789"/>
    </ligand>
</feature>
<dbReference type="InterPro" id="IPR023270">
    <property type="entry name" value="RCMT_NCL1"/>
</dbReference>
<dbReference type="PRINTS" id="PR02008">
    <property type="entry name" value="RCMTFAMILY"/>
</dbReference>
<evidence type="ECO:0000256" key="10">
    <source>
        <dbReference type="PROSITE-ProRule" id="PRU01023"/>
    </source>
</evidence>
<dbReference type="InterPro" id="IPR057286">
    <property type="entry name" value="PUA_NSUN2"/>
</dbReference>
<evidence type="ECO:0000313" key="14">
    <source>
        <dbReference type="Proteomes" id="UP000193218"/>
    </source>
</evidence>
<dbReference type="PANTHER" id="PTHR22808">
    <property type="entry name" value="NCL1 YEAST -RELATED NOL1/NOP2/FMU SUN DOMAIN-CONTAINING"/>
    <property type="match status" value="1"/>
</dbReference>
<keyword evidence="4 10" id="KW-0489">Methyltransferase</keyword>
<evidence type="ECO:0000256" key="11">
    <source>
        <dbReference type="SAM" id="MobiDB-lite"/>
    </source>
</evidence>
<dbReference type="InterPro" id="IPR029063">
    <property type="entry name" value="SAM-dependent_MTases_sf"/>
</dbReference>
<feature type="region of interest" description="Disordered" evidence="11">
    <location>
        <begin position="455"/>
        <end position="497"/>
    </location>
</feature>
<feature type="domain" description="SAM-dependent MTase RsmB/NOP-type" evidence="12">
    <location>
        <begin position="55"/>
        <end position="427"/>
    </location>
</feature>
<dbReference type="SUPFAM" id="SSF53335">
    <property type="entry name" value="S-adenosyl-L-methionine-dependent methyltransferases"/>
    <property type="match status" value="1"/>
</dbReference>
<evidence type="ECO:0000256" key="3">
    <source>
        <dbReference type="ARBA" id="ARBA00022555"/>
    </source>
</evidence>
<accession>A0A1Y1U8W1</accession>
<reference evidence="13 14" key="1">
    <citation type="submission" date="2017-03" db="EMBL/GenBank/DDBJ databases">
        <title>Widespread Adenine N6-methylation of Active Genes in Fungi.</title>
        <authorList>
            <consortium name="DOE Joint Genome Institute"/>
            <person name="Mondo S.J."/>
            <person name="Dannebaum R.O."/>
            <person name="Kuo R.C."/>
            <person name="Louie K.B."/>
            <person name="Bewick A.J."/>
            <person name="Labutti K."/>
            <person name="Haridas S."/>
            <person name="Kuo A."/>
            <person name="Salamov A."/>
            <person name="Ahrendt S.R."/>
            <person name="Lau R."/>
            <person name="Bowen B.P."/>
            <person name="Lipzen A."/>
            <person name="Sullivan W."/>
            <person name="Andreopoulos W.B."/>
            <person name="Clum A."/>
            <person name="Lindquist E."/>
            <person name="Daum C."/>
            <person name="Northen T.R."/>
            <person name="Ramamoorthy G."/>
            <person name="Schmitz R.J."/>
            <person name="Gryganskyi A."/>
            <person name="Culley D."/>
            <person name="Magnuson J."/>
            <person name="James T.Y."/>
            <person name="O'Malley M.A."/>
            <person name="Stajich J.E."/>
            <person name="Spatafora J.W."/>
            <person name="Visel A."/>
            <person name="Grigoriev I.V."/>
        </authorList>
    </citation>
    <scope>NUCLEOTIDE SEQUENCE [LARGE SCALE GENOMIC DNA]</scope>
    <source>
        <strain evidence="13 14">NRRL Y-17943</strain>
    </source>
</reference>
<dbReference type="Pfam" id="PF01189">
    <property type="entry name" value="Methyltr_RsmB-F"/>
    <property type="match status" value="1"/>
</dbReference>
<evidence type="ECO:0000256" key="2">
    <source>
        <dbReference type="ARBA" id="ARBA00007494"/>
    </source>
</evidence>
<dbReference type="InterPro" id="IPR023267">
    <property type="entry name" value="RCMT"/>
</dbReference>
<feature type="binding site" evidence="10">
    <location>
        <begin position="173"/>
        <end position="179"/>
    </location>
    <ligand>
        <name>S-adenosyl-L-methionine</name>
        <dbReference type="ChEBI" id="CHEBI:59789"/>
    </ligand>
</feature>
<comment type="caution">
    <text evidence="13">The sequence shown here is derived from an EMBL/GenBank/DDBJ whole genome shotgun (WGS) entry which is preliminary data.</text>
</comment>
<dbReference type="RefSeq" id="XP_021868721.1">
    <property type="nucleotide sequence ID" value="XM_022012028.1"/>
</dbReference>
<dbReference type="InParanoid" id="A0A1Y1U8W1"/>
<dbReference type="Pfam" id="PF25378">
    <property type="entry name" value="PUA_NSUN2"/>
    <property type="match status" value="1"/>
</dbReference>
<proteinExistence type="inferred from homology"/>
<dbReference type="Pfam" id="PF25376">
    <property type="entry name" value="Pre-PUA_NSUN2"/>
    <property type="match status" value="1"/>
</dbReference>
<dbReference type="FunCoup" id="A0A1Y1U8W1">
    <property type="interactions" value="887"/>
</dbReference>
<sequence>MSRKKNAKPGRSKPFRNRNGQGSWNDFPVSERTNKLFEEYYKGQGILSEEEWTPFLESLKNDLPTTFRITESRAHASVINDMIKTRFLPEMQNVELDGKKFDPPFQIPWFPGSMAWQVDAPKRVIRKSEPFKRFQRFLVGETEVGNLSRQEAVSMIPPLLMEVKPHHACLDMCAAPGSKTAQIIEALNPHHTNSPGLLIANDADHKRTFMLVHQTGRMPSKGLIVTNLDASIIPTMSLGNGETLRFDRILADVPCSGDGTLRKNLEIWGKWGCNDGNSLHSLQLRILLRAMSLMKPGGRLVYSTCSFNPVENEAVVAAALNTNKGQFSIVDASGLLPNLKRRPGLSSWKVATQTSGAEKQIVWQDSFEAYESYVKDLPESDREKTRSWSSTLWPPANAEELGLEHALRLVPHDQDTGGFFVCVIEKIGAAETEPANVELSVPPPLDDVVVADETGTSTSAKRAGSPSIEEGSSKRSKSEPEASGSKSQAQSKRQKRDIGFREEPFSYVDPDHAEIKSIANYFALKEEFPKDNFLVRNEYGDPVRVLYLTNDIVKRIVQNNDFSRMRLISAGMRGFVRQDSAQRAEFYCKWRIPSESILEAVPYLGDDKIIDTDVATLRMLIEEQYPPIVKFSEASQKWMNEIPLGNTIVRFMPGDEAEGHLSMPLIMPVWKANTSMALLIDKKEKSMLSLRTFGEDICTFAPLKDNKDEDAADEEAAEEGAADQAVEEAEGEEGEERAVNKS</sequence>
<evidence type="ECO:0000256" key="5">
    <source>
        <dbReference type="ARBA" id="ARBA00022679"/>
    </source>
</evidence>
<dbReference type="OrthoDB" id="6093671at2759"/>
<dbReference type="AlphaFoldDB" id="A0A1Y1U8W1"/>
<comment type="similarity">
    <text evidence="2 10">Belongs to the class I-like SAM-binding methyltransferase superfamily. RsmB/NOP family.</text>
</comment>
<evidence type="ECO:0000256" key="4">
    <source>
        <dbReference type="ARBA" id="ARBA00022603"/>
    </source>
</evidence>
<feature type="active site" description="Nucleophile" evidence="10">
    <location>
        <position position="305"/>
    </location>
</feature>
<feature type="binding site" evidence="10">
    <location>
        <position position="252"/>
    </location>
    <ligand>
        <name>S-adenosyl-L-methionine</name>
        <dbReference type="ChEBI" id="CHEBI:59789"/>
    </ligand>
</feature>
<protein>
    <submittedName>
        <fullName evidence="13">S-adenosyl-L-methionine-dependent methyltransferase</fullName>
    </submittedName>
</protein>
<keyword evidence="7" id="KW-0819">tRNA processing</keyword>
<evidence type="ECO:0000256" key="6">
    <source>
        <dbReference type="ARBA" id="ARBA00022691"/>
    </source>
</evidence>
<dbReference type="Gene3D" id="3.40.50.150">
    <property type="entry name" value="Vaccinia Virus protein VP39"/>
    <property type="match status" value="1"/>
</dbReference>
<feature type="compositionally biased region" description="Basic and acidic residues" evidence="11">
    <location>
        <begin position="471"/>
        <end position="480"/>
    </location>
</feature>
<dbReference type="STRING" id="4999.A0A1Y1U8W1"/>
<dbReference type="GO" id="GO:0030488">
    <property type="term" value="P:tRNA methylation"/>
    <property type="evidence" value="ECO:0007669"/>
    <property type="project" value="TreeGrafter"/>
</dbReference>
<keyword evidence="3" id="KW-0820">tRNA-binding</keyword>
<dbReference type="PROSITE" id="PS51686">
    <property type="entry name" value="SAM_MT_RSMB_NOP"/>
    <property type="match status" value="1"/>
</dbReference>
<dbReference type="GO" id="GO:0000049">
    <property type="term" value="F:tRNA binding"/>
    <property type="evidence" value="ECO:0007669"/>
    <property type="project" value="UniProtKB-KW"/>
</dbReference>
<evidence type="ECO:0000259" key="12">
    <source>
        <dbReference type="PROSITE" id="PS51686"/>
    </source>
</evidence>
<keyword evidence="9" id="KW-0539">Nucleus</keyword>
<dbReference type="InterPro" id="IPR018314">
    <property type="entry name" value="RsmB/NOL1/NOP2-like_CS"/>
</dbReference>
<dbReference type="InterPro" id="IPR049560">
    <property type="entry name" value="MeTrfase_RsmB-F_NOP2_cat"/>
</dbReference>
<comment type="subcellular location">
    <subcellularLocation>
        <location evidence="1">Nucleus</location>
    </subcellularLocation>
</comment>
<dbReference type="InterPro" id="IPR057285">
    <property type="entry name" value="Pre-PUA_NSUN2"/>
</dbReference>
<feature type="region of interest" description="Disordered" evidence="11">
    <location>
        <begin position="704"/>
        <end position="742"/>
    </location>
</feature>
<dbReference type="PANTHER" id="PTHR22808:SF1">
    <property type="entry name" value="RNA CYTOSINE-C(5)-METHYLTRANSFERASE NSUN2-RELATED"/>
    <property type="match status" value="1"/>
</dbReference>
<organism evidence="13 14">
    <name type="scientific">Kockovaella imperatae</name>
    <dbReference type="NCBI Taxonomy" id="4999"/>
    <lineage>
        <taxon>Eukaryota</taxon>
        <taxon>Fungi</taxon>
        <taxon>Dikarya</taxon>
        <taxon>Basidiomycota</taxon>
        <taxon>Agaricomycotina</taxon>
        <taxon>Tremellomycetes</taxon>
        <taxon>Tremellales</taxon>
        <taxon>Cuniculitremaceae</taxon>
        <taxon>Kockovaella</taxon>
    </lineage>
</organism>
<name>A0A1Y1U8W1_9TREE</name>
<dbReference type="GO" id="GO:0005634">
    <property type="term" value="C:nucleus"/>
    <property type="evidence" value="ECO:0007669"/>
    <property type="project" value="UniProtKB-SubCell"/>
</dbReference>
<feature type="binding site" evidence="10">
    <location>
        <position position="202"/>
    </location>
    <ligand>
        <name>S-adenosyl-L-methionine</name>
        <dbReference type="ChEBI" id="CHEBI:59789"/>
    </ligand>
</feature>
<keyword evidence="14" id="KW-1185">Reference proteome</keyword>
<keyword evidence="8 10" id="KW-0694">RNA-binding</keyword>
<evidence type="ECO:0000256" key="9">
    <source>
        <dbReference type="ARBA" id="ARBA00023242"/>
    </source>
</evidence>
<gene>
    <name evidence="13" type="ORF">BD324DRAFT_151328</name>
</gene>
<keyword evidence="6 10" id="KW-0949">S-adenosyl-L-methionine</keyword>
<dbReference type="GeneID" id="33553836"/>
<dbReference type="GO" id="GO:0005737">
    <property type="term" value="C:cytoplasm"/>
    <property type="evidence" value="ECO:0007669"/>
    <property type="project" value="TreeGrafter"/>
</dbReference>
<feature type="region of interest" description="Disordered" evidence="11">
    <location>
        <begin position="1"/>
        <end position="28"/>
    </location>
</feature>
<dbReference type="PROSITE" id="PS01153">
    <property type="entry name" value="NOL1_NOP2_SUN"/>
    <property type="match status" value="1"/>
</dbReference>
<dbReference type="EMBL" id="NBSH01000014">
    <property type="protein sequence ID" value="ORX34458.1"/>
    <property type="molecule type" value="Genomic_DNA"/>
</dbReference>
<dbReference type="InterPro" id="IPR001678">
    <property type="entry name" value="MeTrfase_RsmB-F_NOP2_dom"/>
</dbReference>
<evidence type="ECO:0000313" key="13">
    <source>
        <dbReference type="EMBL" id="ORX34458.1"/>
    </source>
</evidence>
<dbReference type="GO" id="GO:0016428">
    <property type="term" value="F:tRNA (cytidine-5-)-methyltransferase activity"/>
    <property type="evidence" value="ECO:0007669"/>
    <property type="project" value="InterPro"/>
</dbReference>
<feature type="compositionally biased region" description="Basic residues" evidence="11">
    <location>
        <begin position="1"/>
        <end position="16"/>
    </location>
</feature>
<dbReference type="PRINTS" id="PR02011">
    <property type="entry name" value="RCMTNCL1"/>
</dbReference>
<keyword evidence="5 10" id="KW-0808">Transferase</keyword>
<evidence type="ECO:0000256" key="7">
    <source>
        <dbReference type="ARBA" id="ARBA00022694"/>
    </source>
</evidence>
<dbReference type="Proteomes" id="UP000193218">
    <property type="component" value="Unassembled WGS sequence"/>
</dbReference>
<evidence type="ECO:0000256" key="1">
    <source>
        <dbReference type="ARBA" id="ARBA00004123"/>
    </source>
</evidence>